<reference evidence="3" key="3">
    <citation type="submission" date="2025-09" db="UniProtKB">
        <authorList>
            <consortium name="Ensembl"/>
        </authorList>
    </citation>
    <scope>IDENTIFICATION</scope>
</reference>
<feature type="transmembrane region" description="Helical" evidence="1">
    <location>
        <begin position="189"/>
        <end position="212"/>
    </location>
</feature>
<dbReference type="GO" id="GO:0016020">
    <property type="term" value="C:membrane"/>
    <property type="evidence" value="ECO:0007669"/>
    <property type="project" value="TreeGrafter"/>
</dbReference>
<name>G3WBN7_SARHA</name>
<feature type="signal peptide" evidence="2">
    <location>
        <begin position="1"/>
        <end position="23"/>
    </location>
</feature>
<evidence type="ECO:0000313" key="4">
    <source>
        <dbReference type="Proteomes" id="UP000007648"/>
    </source>
</evidence>
<evidence type="ECO:0000256" key="1">
    <source>
        <dbReference type="SAM" id="Phobius"/>
    </source>
</evidence>
<dbReference type="HOGENOM" id="CLU_082608_0_0_1"/>
<proteinExistence type="predicted"/>
<dbReference type="CTD" id="107983993"/>
<organism evidence="3 4">
    <name type="scientific">Sarcophilus harrisii</name>
    <name type="common">Tasmanian devil</name>
    <name type="synonym">Sarcophilus laniarius</name>
    <dbReference type="NCBI Taxonomy" id="9305"/>
    <lineage>
        <taxon>Eukaryota</taxon>
        <taxon>Metazoa</taxon>
        <taxon>Chordata</taxon>
        <taxon>Craniata</taxon>
        <taxon>Vertebrata</taxon>
        <taxon>Euteleostomi</taxon>
        <taxon>Mammalia</taxon>
        <taxon>Metatheria</taxon>
        <taxon>Dasyuromorphia</taxon>
        <taxon>Dasyuridae</taxon>
        <taxon>Sarcophilus</taxon>
    </lineage>
</organism>
<evidence type="ECO:0000313" key="3">
    <source>
        <dbReference type="Ensembl" id="ENSSHAP00000012842.2"/>
    </source>
</evidence>
<dbReference type="GeneID" id="100931152"/>
<dbReference type="AlphaFoldDB" id="G3WBN7"/>
<dbReference type="KEGG" id="shr:100931152"/>
<keyword evidence="2" id="KW-0732">Signal</keyword>
<dbReference type="STRING" id="9305.ENSSHAP00000012842"/>
<reference evidence="3" key="2">
    <citation type="submission" date="2025-08" db="UniProtKB">
        <authorList>
            <consortium name="Ensembl"/>
        </authorList>
    </citation>
    <scope>IDENTIFICATION</scope>
</reference>
<dbReference type="InterPro" id="IPR024831">
    <property type="entry name" value="Uroplakin-3"/>
</dbReference>
<dbReference type="OrthoDB" id="9939598at2759"/>
<dbReference type="FunCoup" id="G3WBN7">
    <property type="interactions" value="315"/>
</dbReference>
<protein>
    <recommendedName>
        <fullName evidence="5">Uroplakin 3B</fullName>
    </recommendedName>
</protein>
<gene>
    <name evidence="3" type="primary">UPK3BL2</name>
</gene>
<keyword evidence="4" id="KW-1185">Reference proteome</keyword>
<dbReference type="Proteomes" id="UP000007648">
    <property type="component" value="Unassembled WGS sequence"/>
</dbReference>
<accession>G3WBN7</accession>
<dbReference type="InParanoid" id="G3WBN7"/>
<dbReference type="PANTHER" id="PTHR15446:SF2">
    <property type="entry name" value="UROPLAKIN-3B-LIKE PROTEIN 1-RELATED"/>
    <property type="match status" value="1"/>
</dbReference>
<keyword evidence="1" id="KW-0472">Membrane</keyword>
<reference evidence="3 4" key="1">
    <citation type="journal article" date="2011" name="Proc. Natl. Acad. Sci. U.S.A.">
        <title>Genetic diversity and population structure of the endangered marsupial Sarcophilus harrisii (Tasmanian devil).</title>
        <authorList>
            <person name="Miller W."/>
            <person name="Hayes V.M."/>
            <person name="Ratan A."/>
            <person name="Petersen D.C."/>
            <person name="Wittekindt N.E."/>
            <person name="Miller J."/>
            <person name="Walenz B."/>
            <person name="Knight J."/>
            <person name="Qi J."/>
            <person name="Zhao F."/>
            <person name="Wang Q."/>
            <person name="Bedoya-Reina O.C."/>
            <person name="Katiyar N."/>
            <person name="Tomsho L.P."/>
            <person name="Kasson L.M."/>
            <person name="Hardie R.A."/>
            <person name="Woodbridge P."/>
            <person name="Tindall E.A."/>
            <person name="Bertelsen M.F."/>
            <person name="Dixon D."/>
            <person name="Pyecroft S."/>
            <person name="Helgen K.M."/>
            <person name="Lesk A.M."/>
            <person name="Pringle T.H."/>
            <person name="Patterson N."/>
            <person name="Zhang Y."/>
            <person name="Kreiss A."/>
            <person name="Woods G.M."/>
            <person name="Jones M.E."/>
            <person name="Schuster S.C."/>
        </authorList>
    </citation>
    <scope>NUCLEOTIDE SEQUENCE [LARGE SCALE GENOMIC DNA]</scope>
</reference>
<keyword evidence="1" id="KW-0812">Transmembrane</keyword>
<dbReference type="eggNOG" id="ENOG502S22J">
    <property type="taxonomic scope" value="Eukaryota"/>
</dbReference>
<keyword evidence="1" id="KW-1133">Transmembrane helix</keyword>
<dbReference type="GeneTree" id="ENSGT00940000153392"/>
<feature type="chain" id="PRO_5029527068" description="Uroplakin 3B" evidence="2">
    <location>
        <begin position="24"/>
        <end position="249"/>
    </location>
</feature>
<dbReference type="Ensembl" id="ENSSHAT00000012947.2">
    <property type="protein sequence ID" value="ENSSHAP00000012842.2"/>
    <property type="gene ID" value="ENSSHAG00000010986.2"/>
</dbReference>
<sequence>MGVPQGWLSQLLWLLVTSIPTEATQEIDYTPVLSRKPLEGLITSSTFTLDQPIGQFNSSTISDTDDIWLVVAFSNATQNFVAPRLPKDIPHASTFLEKKYYMTIRAHRALYSREMNARELHILRVGNETNCTVSECNKPLPGPGPYRVKFLVMNNKGPVTETKWSEDITLAKPVELSESRAPGKSSGTIIIIVILAILLALLFLALMALLVYTCFDVCGTKEISGPQEAVQVKKYNTHHAYSSSDTGRS</sequence>
<evidence type="ECO:0008006" key="5">
    <source>
        <dbReference type="Google" id="ProtNLM"/>
    </source>
</evidence>
<evidence type="ECO:0000256" key="2">
    <source>
        <dbReference type="SAM" id="SignalP"/>
    </source>
</evidence>
<dbReference type="PANTHER" id="PTHR15446">
    <property type="entry name" value="UROPLAKIN III"/>
    <property type="match status" value="1"/>
</dbReference>